<dbReference type="RefSeq" id="WP_203868926.1">
    <property type="nucleotide sequence ID" value="NZ_BONW01000028.1"/>
</dbReference>
<evidence type="ECO:0000313" key="1">
    <source>
        <dbReference type="EMBL" id="GIG90511.1"/>
    </source>
</evidence>
<reference evidence="1 2" key="1">
    <citation type="submission" date="2021-01" db="EMBL/GenBank/DDBJ databases">
        <title>Whole genome shotgun sequence of Plantactinospora endophytica NBRC 110450.</title>
        <authorList>
            <person name="Komaki H."/>
            <person name="Tamura T."/>
        </authorList>
    </citation>
    <scope>NUCLEOTIDE SEQUENCE [LARGE SCALE GENOMIC DNA]</scope>
    <source>
        <strain evidence="1 2">NBRC 110450</strain>
    </source>
</reference>
<evidence type="ECO:0000313" key="2">
    <source>
        <dbReference type="Proteomes" id="UP000646749"/>
    </source>
</evidence>
<name>A0ABQ4E889_9ACTN</name>
<dbReference type="EMBL" id="BONW01000028">
    <property type="protein sequence ID" value="GIG90511.1"/>
    <property type="molecule type" value="Genomic_DNA"/>
</dbReference>
<proteinExistence type="predicted"/>
<organism evidence="1 2">
    <name type="scientific">Plantactinospora endophytica</name>
    <dbReference type="NCBI Taxonomy" id="673535"/>
    <lineage>
        <taxon>Bacteria</taxon>
        <taxon>Bacillati</taxon>
        <taxon>Actinomycetota</taxon>
        <taxon>Actinomycetes</taxon>
        <taxon>Micromonosporales</taxon>
        <taxon>Micromonosporaceae</taxon>
        <taxon>Plantactinospora</taxon>
    </lineage>
</organism>
<dbReference type="Proteomes" id="UP000646749">
    <property type="component" value="Unassembled WGS sequence"/>
</dbReference>
<comment type="caution">
    <text evidence="1">The sequence shown here is derived from an EMBL/GenBank/DDBJ whole genome shotgun (WGS) entry which is preliminary data.</text>
</comment>
<accession>A0ABQ4E889</accession>
<evidence type="ECO:0008006" key="3">
    <source>
        <dbReference type="Google" id="ProtNLM"/>
    </source>
</evidence>
<gene>
    <name evidence="1" type="ORF">Pen02_54470</name>
</gene>
<sequence>MRLHAEFVAHLDRHRDRAAVALRTLAGGLADNQVMQWSPKLRAPLGAVPLLLDAPDHRVLTEVGRVVGDLLPRLPRMLFGDLDGAMDAFGVPADMRPFIRAEVPREIPVARTDYLLGDEGWRLLEVNNGASVGGLLVGDYDRHVRAEPFLAEFLDAHRAGNVAPVDVLVAEVLAHCADLPVEERPRVAIVDWAGYLDDFPLEYPQLAARYRAGGLDPVVCAQTELRYAHGRLWHGGLPVHAVHRDFVIEDLTEDAESAHPVLAAAENGDVVLVSGFRHEWLAHKGSFAMLHEAAGRGLLTAAERDVVDRYVPQTWMLTGGGPEPWRFAGLGGADPLPLAPERLIVKPCVGSLGAGVVIGALRAAEEFRNAVREAATATPSVLQRLVAPVPVPFPWLRPAGAGEDVDIDVAQIQPGLFTVAGRPSGWWCRLLPDSTPAVANALHGAARGSTWCEAPR</sequence>
<dbReference type="SUPFAM" id="SSF56059">
    <property type="entry name" value="Glutathione synthetase ATP-binding domain-like"/>
    <property type="match status" value="1"/>
</dbReference>
<keyword evidence="2" id="KW-1185">Reference proteome</keyword>
<protein>
    <recommendedName>
        <fullName evidence="3">Circularly permuted type 2 ATP-grasp protein</fullName>
    </recommendedName>
</protein>